<keyword evidence="2" id="KW-0539">Nucleus</keyword>
<dbReference type="EMBL" id="JAKJXP020000002">
    <property type="protein sequence ID" value="KAK7757473.1"/>
    <property type="molecule type" value="Genomic_DNA"/>
</dbReference>
<dbReference type="Pfam" id="PF11951">
    <property type="entry name" value="Fungal_trans_2"/>
    <property type="match status" value="1"/>
</dbReference>
<dbReference type="CDD" id="cd00067">
    <property type="entry name" value="GAL4"/>
    <property type="match status" value="1"/>
</dbReference>
<gene>
    <name evidence="5" type="ORF">SLS62_000488</name>
</gene>
<dbReference type="GO" id="GO:0008270">
    <property type="term" value="F:zinc ion binding"/>
    <property type="evidence" value="ECO:0007669"/>
    <property type="project" value="InterPro"/>
</dbReference>
<comment type="caution">
    <text evidence="5">The sequence shown here is derived from an EMBL/GenBank/DDBJ whole genome shotgun (WGS) entry which is preliminary data.</text>
</comment>
<dbReference type="PROSITE" id="PS00463">
    <property type="entry name" value="ZN2_CY6_FUNGAL_1"/>
    <property type="match status" value="1"/>
</dbReference>
<dbReference type="PANTHER" id="PTHR37534">
    <property type="entry name" value="TRANSCRIPTIONAL ACTIVATOR PROTEIN UGA3"/>
    <property type="match status" value="1"/>
</dbReference>
<feature type="region of interest" description="Disordered" evidence="3">
    <location>
        <begin position="92"/>
        <end position="125"/>
    </location>
</feature>
<comment type="subcellular location">
    <subcellularLocation>
        <location evidence="1">Nucleus</location>
    </subcellularLocation>
</comment>
<dbReference type="Gene3D" id="4.10.240.10">
    <property type="entry name" value="Zn(2)-C6 fungal-type DNA-binding domain"/>
    <property type="match status" value="1"/>
</dbReference>
<keyword evidence="6" id="KW-1185">Reference proteome</keyword>
<dbReference type="GO" id="GO:0005634">
    <property type="term" value="C:nucleus"/>
    <property type="evidence" value="ECO:0007669"/>
    <property type="project" value="UniProtKB-SubCell"/>
</dbReference>
<evidence type="ECO:0000313" key="6">
    <source>
        <dbReference type="Proteomes" id="UP001320420"/>
    </source>
</evidence>
<dbReference type="InterPro" id="IPR021858">
    <property type="entry name" value="Fun_TF"/>
</dbReference>
<dbReference type="InterPro" id="IPR036864">
    <property type="entry name" value="Zn2-C6_fun-type_DNA-bd_sf"/>
</dbReference>
<protein>
    <recommendedName>
        <fullName evidence="4">Zn(2)-C6 fungal-type domain-containing protein</fullName>
    </recommendedName>
</protein>
<dbReference type="GO" id="GO:0000981">
    <property type="term" value="F:DNA-binding transcription factor activity, RNA polymerase II-specific"/>
    <property type="evidence" value="ECO:0007669"/>
    <property type="project" value="InterPro"/>
</dbReference>
<dbReference type="PROSITE" id="PS50048">
    <property type="entry name" value="ZN2_CY6_FUNGAL_2"/>
    <property type="match status" value="1"/>
</dbReference>
<reference evidence="5 6" key="1">
    <citation type="submission" date="2024-02" db="EMBL/GenBank/DDBJ databases">
        <title>De novo assembly and annotation of 12 fungi associated with fruit tree decline syndrome in Ontario, Canada.</title>
        <authorList>
            <person name="Sulman M."/>
            <person name="Ellouze W."/>
            <person name="Ilyukhin E."/>
        </authorList>
    </citation>
    <scope>NUCLEOTIDE SEQUENCE [LARGE SCALE GENOMIC DNA]</scope>
    <source>
        <strain evidence="5 6">M11/M66-122</strain>
    </source>
</reference>
<feature type="domain" description="Zn(2)-C6 fungal-type" evidence="4">
    <location>
        <begin position="6"/>
        <end position="36"/>
    </location>
</feature>
<evidence type="ECO:0000313" key="5">
    <source>
        <dbReference type="EMBL" id="KAK7757473.1"/>
    </source>
</evidence>
<dbReference type="AlphaFoldDB" id="A0AAN9YSK3"/>
<accession>A0AAN9YSK3</accession>
<dbReference type="SMART" id="SM00066">
    <property type="entry name" value="GAL4"/>
    <property type="match status" value="1"/>
</dbReference>
<dbReference type="InterPro" id="IPR001138">
    <property type="entry name" value="Zn2Cys6_DnaBD"/>
</dbReference>
<dbReference type="PANTHER" id="PTHR37534:SF20">
    <property type="entry name" value="PRO1A C6 ZINK-FINGER PROTEIN"/>
    <property type="match status" value="1"/>
</dbReference>
<dbReference type="SUPFAM" id="SSF57701">
    <property type="entry name" value="Zn2/Cys6 DNA-binding domain"/>
    <property type="match status" value="1"/>
</dbReference>
<evidence type="ECO:0000256" key="3">
    <source>
        <dbReference type="SAM" id="MobiDB-lite"/>
    </source>
</evidence>
<evidence type="ECO:0000256" key="2">
    <source>
        <dbReference type="ARBA" id="ARBA00023242"/>
    </source>
</evidence>
<dbReference type="Pfam" id="PF00172">
    <property type="entry name" value="Zn_clus"/>
    <property type="match status" value="1"/>
</dbReference>
<dbReference type="Proteomes" id="UP001320420">
    <property type="component" value="Unassembled WGS sequence"/>
</dbReference>
<organism evidence="5 6">
    <name type="scientific">Diatrype stigma</name>
    <dbReference type="NCBI Taxonomy" id="117547"/>
    <lineage>
        <taxon>Eukaryota</taxon>
        <taxon>Fungi</taxon>
        <taxon>Dikarya</taxon>
        <taxon>Ascomycota</taxon>
        <taxon>Pezizomycotina</taxon>
        <taxon>Sordariomycetes</taxon>
        <taxon>Xylariomycetidae</taxon>
        <taxon>Xylariales</taxon>
        <taxon>Diatrypaceae</taxon>
        <taxon>Diatrype</taxon>
    </lineage>
</organism>
<evidence type="ECO:0000256" key="1">
    <source>
        <dbReference type="ARBA" id="ARBA00004123"/>
    </source>
</evidence>
<evidence type="ECO:0000259" key="4">
    <source>
        <dbReference type="PROSITE" id="PS50048"/>
    </source>
</evidence>
<sequence length="605" mass="66438">MRSSNGCWTCRLRRKKCDEKYPVCDVCAALHITCHFEQDRPEWMDGGARQERMHEQLKREVKERAQRRGGGQSAAVRISGDRATFAAEISDARSDGTEPHPQSSSSPSTSAAGNQSWPLRGTGCTLTNNNGRSGHSFGQPDTILLMFYLDHVFPFLYPFYRPSPVLEGGRAWVLEMLLGSPVVRQAALCQSSYFFSLAQGRDKCNSTWETVLAQTRDAFEVLRHALQVIDDPGLVDHLHGAVRILTSIMQVQRFDVSVLSFHNSQTHLNAAIALFLQLLNSAGVMDAQPAAAPDAVTSSFNAVMSHLALPPPPPCTVPGAARPVRPPPSAEQAAFRFSSTLLILDDIIASTVLQEEPKLYQHHRCLLLGIDGDSNNTADAPIDIEGVMGCQNWVLLQLGEIAALDAWKQRCKRAGNLDVMELVHRAATIKNALETHLTQLEAVPAPANIQGNCTSLLDCFDMGDHSNTTHTHTSQSQTPLVTRVWAHAALLYLFVVVSGWQPASTDVRYHVGQIIELLAHRASPPVLLRTMVWPFCVAGCLAEPAQEAQLRAMVEALQPPRVFGTVRKALEIMENVWRCRNTEVGASRDLATCFRSPGGDLVLLV</sequence>
<name>A0AAN9YSK3_9PEZI</name>
<proteinExistence type="predicted"/>